<name>A0AAE9SIE4_9SPIR</name>
<dbReference type="PROSITE" id="PS00636">
    <property type="entry name" value="DNAJ_1"/>
    <property type="match status" value="1"/>
</dbReference>
<dbReference type="SUPFAM" id="SSF46565">
    <property type="entry name" value="Chaperone J-domain"/>
    <property type="match status" value="1"/>
</dbReference>
<dbReference type="InterPro" id="IPR001623">
    <property type="entry name" value="DnaJ_domain"/>
</dbReference>
<dbReference type="Gene3D" id="1.10.287.110">
    <property type="entry name" value="DnaJ domain"/>
    <property type="match status" value="1"/>
</dbReference>
<reference evidence="4" key="1">
    <citation type="submission" date="2019-04" db="EMBL/GenBank/DDBJ databases">
        <title>Whole genome sequencing of oral phylogroup 2 treponemes.</title>
        <authorList>
            <person name="Chan Y."/>
            <person name="Zeng H.H."/>
            <person name="Yu X.L."/>
            <person name="Leung W.K."/>
            <person name="Watt R.M."/>
        </authorList>
    </citation>
    <scope>NUCLEOTIDE SEQUENCE</scope>
    <source>
        <strain evidence="4">OMZ 835</strain>
    </source>
</reference>
<evidence type="ECO:0000256" key="2">
    <source>
        <dbReference type="SAM" id="Phobius"/>
    </source>
</evidence>
<dbReference type="Proteomes" id="UP001058682">
    <property type="component" value="Chromosome"/>
</dbReference>
<dbReference type="Pfam" id="PF00226">
    <property type="entry name" value="DnaJ"/>
    <property type="match status" value="1"/>
</dbReference>
<evidence type="ECO:0000313" key="5">
    <source>
        <dbReference type="Proteomes" id="UP001058682"/>
    </source>
</evidence>
<dbReference type="CDD" id="cd06257">
    <property type="entry name" value="DnaJ"/>
    <property type="match status" value="1"/>
</dbReference>
<dbReference type="EMBL" id="CP038804">
    <property type="protein sequence ID" value="UTY32851.1"/>
    <property type="molecule type" value="Genomic_DNA"/>
</dbReference>
<evidence type="ECO:0000313" key="4">
    <source>
        <dbReference type="EMBL" id="UTY32851.1"/>
    </source>
</evidence>
<evidence type="ECO:0000256" key="1">
    <source>
        <dbReference type="ARBA" id="ARBA00023186"/>
    </source>
</evidence>
<sequence>MENYYNILNVSKSADEEEIKKAYRNLAMKYHPDKNPGNKIAEERFKRISEAYSILSNPQKRKDYDLSMESTFTSGTYTYRQNENPFGEDIFTAEWWQNWRKTKENNTKKKENIPRKEAFKIIIHGILLTIVGILLFKSVIFLGIFGLLLAFYLVSEGVIRIRKGYAAIFR</sequence>
<keyword evidence="2" id="KW-1133">Transmembrane helix</keyword>
<gene>
    <name evidence="4" type="ORF">E4N74_01640</name>
</gene>
<dbReference type="InterPro" id="IPR018253">
    <property type="entry name" value="DnaJ_domain_CS"/>
</dbReference>
<dbReference type="PRINTS" id="PR00625">
    <property type="entry name" value="JDOMAIN"/>
</dbReference>
<dbReference type="PANTHER" id="PTHR44145">
    <property type="entry name" value="DNAJ HOMOLOG SUBFAMILY A MEMBER 3, MITOCHONDRIAL"/>
    <property type="match status" value="1"/>
</dbReference>
<keyword evidence="1" id="KW-0143">Chaperone</keyword>
<dbReference type="KEGG" id="tpk:JO40_07705"/>
<dbReference type="RefSeq" id="WP_044978764.1">
    <property type="nucleotide sequence ID" value="NZ_CP009228.1"/>
</dbReference>
<protein>
    <submittedName>
        <fullName evidence="4">Molecular chaperone DnaJ</fullName>
    </submittedName>
</protein>
<feature type="domain" description="J" evidence="3">
    <location>
        <begin position="3"/>
        <end position="68"/>
    </location>
</feature>
<feature type="transmembrane region" description="Helical" evidence="2">
    <location>
        <begin position="118"/>
        <end position="136"/>
    </location>
</feature>
<dbReference type="AlphaFoldDB" id="A0AAE9SIE4"/>
<accession>A0AAE9SIE4</accession>
<proteinExistence type="predicted"/>
<dbReference type="SMART" id="SM00271">
    <property type="entry name" value="DnaJ"/>
    <property type="match status" value="1"/>
</dbReference>
<dbReference type="InterPro" id="IPR036869">
    <property type="entry name" value="J_dom_sf"/>
</dbReference>
<keyword evidence="2" id="KW-0812">Transmembrane</keyword>
<feature type="transmembrane region" description="Helical" evidence="2">
    <location>
        <begin position="142"/>
        <end position="161"/>
    </location>
</feature>
<evidence type="ECO:0000259" key="3">
    <source>
        <dbReference type="PROSITE" id="PS50076"/>
    </source>
</evidence>
<dbReference type="PANTHER" id="PTHR44145:SF3">
    <property type="entry name" value="DNAJ HOMOLOG SUBFAMILY A MEMBER 3, MITOCHONDRIAL"/>
    <property type="match status" value="1"/>
</dbReference>
<keyword evidence="2" id="KW-0472">Membrane</keyword>
<dbReference type="PROSITE" id="PS50076">
    <property type="entry name" value="DNAJ_2"/>
    <property type="match status" value="1"/>
</dbReference>
<dbReference type="InterPro" id="IPR051938">
    <property type="entry name" value="Apopto_cytoskel_mod"/>
</dbReference>
<organism evidence="4 5">
    <name type="scientific">Treponema putidum</name>
    <dbReference type="NCBI Taxonomy" id="221027"/>
    <lineage>
        <taxon>Bacteria</taxon>
        <taxon>Pseudomonadati</taxon>
        <taxon>Spirochaetota</taxon>
        <taxon>Spirochaetia</taxon>
        <taxon>Spirochaetales</taxon>
        <taxon>Treponemataceae</taxon>
        <taxon>Treponema</taxon>
    </lineage>
</organism>